<geneLocation type="plasmid" evidence="2 3">
    <name>pMOL30</name>
</geneLocation>
<organism evidence="2 3">
    <name type="scientific">Cupriavidus metallidurans (strain ATCC 43123 / DSM 2839 / NBRC 102507 / CH34)</name>
    <name type="common">Ralstonia metallidurans</name>
    <dbReference type="NCBI Taxonomy" id="266264"/>
    <lineage>
        <taxon>Bacteria</taxon>
        <taxon>Pseudomonadati</taxon>
        <taxon>Pseudomonadota</taxon>
        <taxon>Betaproteobacteria</taxon>
        <taxon>Burkholderiales</taxon>
        <taxon>Burkholderiaceae</taxon>
        <taxon>Cupriavidus</taxon>
    </lineage>
</organism>
<dbReference type="KEGG" id="rme:Rmet_6050"/>
<sequence>MSTDPVTIGTTTEIHEYAFDVRLSCAVRVKATSKAEAIKLLDRIQGNSANLGSWPNGDPGTHGRSLRGNREISRLASRSMDWSASGRRGAVADDERTGEVRLRRSSEERSTK</sequence>
<keyword evidence="3" id="KW-1185">Reference proteome</keyword>
<dbReference type="Proteomes" id="UP000002429">
    <property type="component" value="Plasmid pMOL30"/>
</dbReference>
<dbReference type="EMBL" id="CP000354">
    <property type="protein sequence ID" value="ABF12909.1"/>
    <property type="molecule type" value="Genomic_DNA"/>
</dbReference>
<evidence type="ECO:0000313" key="3">
    <source>
        <dbReference type="Proteomes" id="UP000002429"/>
    </source>
</evidence>
<evidence type="ECO:0000313" key="2">
    <source>
        <dbReference type="EMBL" id="ABF12909.1"/>
    </source>
</evidence>
<evidence type="ECO:0000256" key="1">
    <source>
        <dbReference type="SAM" id="MobiDB-lite"/>
    </source>
</evidence>
<keyword evidence="2" id="KW-0614">Plasmid</keyword>
<gene>
    <name evidence="2" type="ordered locus">Rmet_6050</name>
</gene>
<reference evidence="3" key="1">
    <citation type="journal article" date="2010" name="PLoS ONE">
        <title>The complete genome sequence of Cupriavidus metallidurans strain CH34, a master survivalist in harsh and anthropogenic environments.</title>
        <authorList>
            <person name="Janssen P.J."/>
            <person name="Van Houdt R."/>
            <person name="Moors H."/>
            <person name="Monsieurs P."/>
            <person name="Morin N."/>
            <person name="Michaux A."/>
            <person name="Benotmane M.A."/>
            <person name="Leys N."/>
            <person name="Vallaeys T."/>
            <person name="Lapidus A."/>
            <person name="Monchy S."/>
            <person name="Medigue C."/>
            <person name="Taghavi S."/>
            <person name="McCorkle S."/>
            <person name="Dunn J."/>
            <person name="van der Lelie D."/>
            <person name="Mergeay M."/>
        </authorList>
    </citation>
    <scope>NUCLEOTIDE SEQUENCE [LARGE SCALE GENOMIC DNA]</scope>
    <source>
        <strain evidence="3">ATCC 43123 / DSM 2839 / NBRC 102507 / CH34</strain>
    </source>
</reference>
<accession>Q1LAB7</accession>
<feature type="region of interest" description="Disordered" evidence="1">
    <location>
        <begin position="47"/>
        <end position="112"/>
    </location>
</feature>
<protein>
    <submittedName>
        <fullName evidence="2">Uncharacterized protein</fullName>
    </submittedName>
</protein>
<dbReference type="HOGENOM" id="CLU_2143768_0_0_4"/>
<dbReference type="AlphaFoldDB" id="Q1LAB7"/>
<name>Q1LAB7_CUPMC</name>
<feature type="compositionally biased region" description="Basic and acidic residues" evidence="1">
    <location>
        <begin position="90"/>
        <end position="112"/>
    </location>
</feature>
<proteinExistence type="predicted"/>